<dbReference type="Gene3D" id="3.40.50.1000">
    <property type="entry name" value="HAD superfamily/HAD-like"/>
    <property type="match status" value="1"/>
</dbReference>
<evidence type="ECO:0000313" key="1">
    <source>
        <dbReference type="EMBL" id="KGM32546.1"/>
    </source>
</evidence>
<organism evidence="1 2">
    <name type="scientific">Inquilinus limosus MP06</name>
    <dbReference type="NCBI Taxonomy" id="1398085"/>
    <lineage>
        <taxon>Bacteria</taxon>
        <taxon>Pseudomonadati</taxon>
        <taxon>Pseudomonadota</taxon>
        <taxon>Alphaproteobacteria</taxon>
        <taxon>Rhodospirillales</taxon>
        <taxon>Rhodospirillaceae</taxon>
        <taxon>Inquilinus</taxon>
    </lineage>
</organism>
<dbReference type="GO" id="GO:0005829">
    <property type="term" value="C:cytosol"/>
    <property type="evidence" value="ECO:0007669"/>
    <property type="project" value="TreeGrafter"/>
</dbReference>
<keyword evidence="1" id="KW-0378">Hydrolase</keyword>
<gene>
    <name evidence="1" type="ORF">P409_20770</name>
</gene>
<comment type="caution">
    <text evidence="1">The sequence shown here is derived from an EMBL/GenBank/DDBJ whole genome shotgun (WGS) entry which is preliminary data.</text>
</comment>
<dbReference type="InterPro" id="IPR006379">
    <property type="entry name" value="HAD-SF_hydro_IIB"/>
</dbReference>
<accession>A0A0A0D1D8</accession>
<dbReference type="PANTHER" id="PTHR10000:SF8">
    <property type="entry name" value="HAD SUPERFAMILY HYDROLASE-LIKE, TYPE 3"/>
    <property type="match status" value="1"/>
</dbReference>
<dbReference type="NCBIfam" id="TIGR01484">
    <property type="entry name" value="HAD-SF-IIB"/>
    <property type="match status" value="1"/>
</dbReference>
<dbReference type="Proteomes" id="UP000029995">
    <property type="component" value="Unassembled WGS sequence"/>
</dbReference>
<dbReference type="Pfam" id="PF08282">
    <property type="entry name" value="Hydrolase_3"/>
    <property type="match status" value="1"/>
</dbReference>
<dbReference type="CDD" id="cd07516">
    <property type="entry name" value="HAD_Pase"/>
    <property type="match status" value="1"/>
</dbReference>
<dbReference type="GO" id="GO:0016791">
    <property type="term" value="F:phosphatase activity"/>
    <property type="evidence" value="ECO:0007669"/>
    <property type="project" value="TreeGrafter"/>
</dbReference>
<dbReference type="GO" id="GO:0000287">
    <property type="term" value="F:magnesium ion binding"/>
    <property type="evidence" value="ECO:0007669"/>
    <property type="project" value="TreeGrafter"/>
</dbReference>
<reference evidence="1 2" key="1">
    <citation type="submission" date="2014-01" db="EMBL/GenBank/DDBJ databases">
        <title>Genome sequence determination for a cystic fibrosis isolate, Inquilinus limosus.</title>
        <authorList>
            <person name="Pino M."/>
            <person name="Di Conza J."/>
            <person name="Gutkind G."/>
        </authorList>
    </citation>
    <scope>NUCLEOTIDE SEQUENCE [LARGE SCALE GENOMIC DNA]</scope>
    <source>
        <strain evidence="1 2">MP06</strain>
    </source>
</reference>
<protein>
    <submittedName>
        <fullName evidence="1">Hydrolase</fullName>
    </submittedName>
</protein>
<dbReference type="PANTHER" id="PTHR10000">
    <property type="entry name" value="PHOSPHOSERINE PHOSPHATASE"/>
    <property type="match status" value="1"/>
</dbReference>
<proteinExistence type="predicted"/>
<dbReference type="Gene3D" id="3.30.1240.10">
    <property type="match status" value="1"/>
</dbReference>
<dbReference type="PROSITE" id="PS01229">
    <property type="entry name" value="COF_2"/>
    <property type="match status" value="1"/>
</dbReference>
<sequence length="285" mass="29267">MSKRSPSPSDPAAPAGRIALLISDVDGTLADPDKVVTPASVAAVRRLGEAGIGFSIVSSRPPRGLSGLIAQLGLALPLGGFNGGTIFRPDGSVVSALTVPEPAARIALATLRRFGADPWVFADDQWIATDPDGEYVPLERRTVGFEPTIVADLAPYLGRAGKIVGASGDFDGLARCEAELRGLLGGSAIAARSQRYYLDINHPEADKGHAVGRIAAAAGVDPAEVAVIGDAANDVPMFRAAGLSIAMGNAIDEVKALAHFVTAGNDAEGFAQAVDRFLLPRGPEG</sequence>
<dbReference type="SUPFAM" id="SSF56784">
    <property type="entry name" value="HAD-like"/>
    <property type="match status" value="1"/>
</dbReference>
<dbReference type="EMBL" id="JANX01000300">
    <property type="protein sequence ID" value="KGM32546.1"/>
    <property type="molecule type" value="Genomic_DNA"/>
</dbReference>
<dbReference type="NCBIfam" id="TIGR00099">
    <property type="entry name" value="Cof-subfamily"/>
    <property type="match status" value="1"/>
</dbReference>
<name>A0A0A0D1D8_9PROT</name>
<evidence type="ECO:0000313" key="2">
    <source>
        <dbReference type="Proteomes" id="UP000029995"/>
    </source>
</evidence>
<dbReference type="AlphaFoldDB" id="A0A0A0D1D8"/>
<dbReference type="InterPro" id="IPR023214">
    <property type="entry name" value="HAD_sf"/>
</dbReference>
<dbReference type="InterPro" id="IPR000150">
    <property type="entry name" value="Cof"/>
</dbReference>
<dbReference type="InterPro" id="IPR036412">
    <property type="entry name" value="HAD-like_sf"/>
</dbReference>